<dbReference type="Proteomes" id="UP001595878">
    <property type="component" value="Unassembled WGS sequence"/>
</dbReference>
<sequence length="65" mass="7003">MKFIIPIGILLALGLLIYNLTLLDFSNPLQGDSSIALIGIIACACAILLLLILRTSRKIAEKHGK</sequence>
<feature type="transmembrane region" description="Helical" evidence="1">
    <location>
        <begin position="35"/>
        <end position="53"/>
    </location>
</feature>
<dbReference type="EMBL" id="JBHSHB010000007">
    <property type="protein sequence ID" value="MFC4689398.1"/>
    <property type="molecule type" value="Genomic_DNA"/>
</dbReference>
<organism evidence="2 3">
    <name type="scientific">Dokdonia genika</name>
    <dbReference type="NCBI Taxonomy" id="308113"/>
    <lineage>
        <taxon>Bacteria</taxon>
        <taxon>Pseudomonadati</taxon>
        <taxon>Bacteroidota</taxon>
        <taxon>Flavobacteriia</taxon>
        <taxon>Flavobacteriales</taxon>
        <taxon>Flavobacteriaceae</taxon>
        <taxon>Dokdonia</taxon>
    </lineage>
</organism>
<protein>
    <submittedName>
        <fullName evidence="2">Uncharacterized protein</fullName>
    </submittedName>
</protein>
<evidence type="ECO:0000256" key="1">
    <source>
        <dbReference type="SAM" id="Phobius"/>
    </source>
</evidence>
<dbReference type="RefSeq" id="WP_375252737.1">
    <property type="nucleotide sequence ID" value="NZ_JBHSHB010000007.1"/>
</dbReference>
<keyword evidence="3" id="KW-1185">Reference proteome</keyword>
<accession>A0ABV9L6V5</accession>
<reference evidence="3" key="1">
    <citation type="journal article" date="2019" name="Int. J. Syst. Evol. Microbiol.">
        <title>The Global Catalogue of Microorganisms (GCM) 10K type strain sequencing project: providing services to taxonomists for standard genome sequencing and annotation.</title>
        <authorList>
            <consortium name="The Broad Institute Genomics Platform"/>
            <consortium name="The Broad Institute Genome Sequencing Center for Infectious Disease"/>
            <person name="Wu L."/>
            <person name="Ma J."/>
        </authorList>
    </citation>
    <scope>NUCLEOTIDE SEQUENCE [LARGE SCALE GENOMIC DNA]</scope>
    <source>
        <strain evidence="3">CGMCC 4.7427</strain>
    </source>
</reference>
<name>A0ABV9L6V5_9FLAO</name>
<evidence type="ECO:0000313" key="3">
    <source>
        <dbReference type="Proteomes" id="UP001595878"/>
    </source>
</evidence>
<keyword evidence="1" id="KW-0472">Membrane</keyword>
<comment type="caution">
    <text evidence="2">The sequence shown here is derived from an EMBL/GenBank/DDBJ whole genome shotgun (WGS) entry which is preliminary data.</text>
</comment>
<keyword evidence="1" id="KW-0812">Transmembrane</keyword>
<evidence type="ECO:0000313" key="2">
    <source>
        <dbReference type="EMBL" id="MFC4689398.1"/>
    </source>
</evidence>
<gene>
    <name evidence="2" type="ORF">ACFO5T_03040</name>
</gene>
<proteinExistence type="predicted"/>
<keyword evidence="1" id="KW-1133">Transmembrane helix</keyword>